<organism evidence="2 3">
    <name type="scientific">Limimonas halophila</name>
    <dbReference type="NCBI Taxonomy" id="1082479"/>
    <lineage>
        <taxon>Bacteria</taxon>
        <taxon>Pseudomonadati</taxon>
        <taxon>Pseudomonadota</taxon>
        <taxon>Alphaproteobacteria</taxon>
        <taxon>Rhodospirillales</taxon>
        <taxon>Rhodovibrionaceae</taxon>
        <taxon>Limimonas</taxon>
    </lineage>
</organism>
<dbReference type="OrthoDB" id="8438216at2"/>
<dbReference type="EMBL" id="FNCE01000012">
    <property type="protein sequence ID" value="SDG43335.1"/>
    <property type="molecule type" value="Genomic_DNA"/>
</dbReference>
<accession>A0A1G7U6Q1</accession>
<reference evidence="2 3" key="1">
    <citation type="submission" date="2016-10" db="EMBL/GenBank/DDBJ databases">
        <authorList>
            <person name="de Groot N.N."/>
        </authorList>
    </citation>
    <scope>NUCLEOTIDE SEQUENCE [LARGE SCALE GENOMIC DNA]</scope>
    <source>
        <strain evidence="2 3">DSM 25584</strain>
    </source>
</reference>
<keyword evidence="3" id="KW-1185">Reference proteome</keyword>
<protein>
    <submittedName>
        <fullName evidence="2">Uncharacterized protein</fullName>
    </submittedName>
</protein>
<feature type="signal peptide" evidence="1">
    <location>
        <begin position="1"/>
        <end position="37"/>
    </location>
</feature>
<evidence type="ECO:0000313" key="3">
    <source>
        <dbReference type="Proteomes" id="UP000199415"/>
    </source>
</evidence>
<dbReference type="Proteomes" id="UP000199415">
    <property type="component" value="Unassembled WGS sequence"/>
</dbReference>
<name>A0A1G7U6Q1_9PROT</name>
<feature type="chain" id="PRO_5011466533" evidence="1">
    <location>
        <begin position="38"/>
        <end position="322"/>
    </location>
</feature>
<dbReference type="RefSeq" id="WP_143006281.1">
    <property type="nucleotide sequence ID" value="NZ_FNCE01000012.1"/>
</dbReference>
<evidence type="ECO:0000313" key="2">
    <source>
        <dbReference type="EMBL" id="SDG43335.1"/>
    </source>
</evidence>
<keyword evidence="1" id="KW-0732">Signal</keyword>
<proteinExistence type="predicted"/>
<dbReference type="STRING" id="1082479.SAMN05216241_11243"/>
<dbReference type="AlphaFoldDB" id="A0A1G7U6Q1"/>
<sequence length="322" mass="35083">MPCCAAVRTNRRRAAGRGLALVLAAVLAAGVAGPVHAQTTKPKHVHRLAETMLAELELLYRADLRDFELPEVPEVSGRKPRHVLMEVRRVYESTQRLRYLNGLERRSLDPVPVRHVRPADVGEMAERTLKQLRTLRKVYGIEAEVERPALRDGIVPSDVYVEVRKVQAALRGLGVPAIVPNDVYRRAQMLANELDKLAEHFGVPGRQPVEEPSSGKTPAQVYKRVAGLAEHMRAVVASAPDLSIPGGVTPSPEPPETPTPADVLALVRLLLADTTAIKAELGIDSPAAVPDRPVGRTPSDVYDVVRVCGEMLNRIEAKLTAG</sequence>
<evidence type="ECO:0000256" key="1">
    <source>
        <dbReference type="SAM" id="SignalP"/>
    </source>
</evidence>
<gene>
    <name evidence="2" type="ORF">SAMN05216241_11243</name>
</gene>